<feature type="transmembrane region" description="Helical" evidence="1">
    <location>
        <begin position="58"/>
        <end position="81"/>
    </location>
</feature>
<evidence type="ECO:0000313" key="3">
    <source>
        <dbReference type="EMBL" id="CAF4617067.1"/>
    </source>
</evidence>
<keyword evidence="1" id="KW-0472">Membrane</keyword>
<protein>
    <submittedName>
        <fullName evidence="3">Uncharacterized protein</fullName>
    </submittedName>
</protein>
<accession>A0A821D9N1</accession>
<evidence type="ECO:0000313" key="2">
    <source>
        <dbReference type="EMBL" id="CAF3569715.1"/>
    </source>
</evidence>
<gene>
    <name evidence="2" type="ORF">GRG538_LOCUS21154</name>
    <name evidence="3" type="ORF">QYT958_LOCUS12609</name>
</gene>
<name>A0A821D9N1_9BILA</name>
<organism evidence="3 4">
    <name type="scientific">Rotaria socialis</name>
    <dbReference type="NCBI Taxonomy" id="392032"/>
    <lineage>
        <taxon>Eukaryota</taxon>
        <taxon>Metazoa</taxon>
        <taxon>Spiralia</taxon>
        <taxon>Gnathifera</taxon>
        <taxon>Rotifera</taxon>
        <taxon>Eurotatoria</taxon>
        <taxon>Bdelloidea</taxon>
        <taxon>Philodinida</taxon>
        <taxon>Philodinidae</taxon>
        <taxon>Rotaria</taxon>
    </lineage>
</organism>
<dbReference type="AlphaFoldDB" id="A0A821D9N1"/>
<comment type="caution">
    <text evidence="3">The sequence shown here is derived from an EMBL/GenBank/DDBJ whole genome shotgun (WGS) entry which is preliminary data.</text>
</comment>
<dbReference type="Proteomes" id="UP000663848">
    <property type="component" value="Unassembled WGS sequence"/>
</dbReference>
<keyword evidence="1" id="KW-1133">Transmembrane helix</keyword>
<feature type="transmembrane region" description="Helical" evidence="1">
    <location>
        <begin position="32"/>
        <end position="52"/>
    </location>
</feature>
<dbReference type="Proteomes" id="UP000663872">
    <property type="component" value="Unassembled WGS sequence"/>
</dbReference>
<proteinExistence type="predicted"/>
<sequence>MLFFSNARIHNPHIIPIVVSDRSHTHKLGHSCIIVGCLSIIIGLSLIIRGVISETKKATLIGIGIISLGVGLFTTILVCFYGKLNIYYHNWAYGQRVVPLNIETPHEGRQSGGGGGGGGISMAPYSESLSVTQKIQPTIPLSSSSSMTMLSDLEINKVIIGRSIKIDKTTIQSDIMT</sequence>
<evidence type="ECO:0000313" key="4">
    <source>
        <dbReference type="Proteomes" id="UP000663848"/>
    </source>
</evidence>
<reference evidence="3" key="1">
    <citation type="submission" date="2021-02" db="EMBL/GenBank/DDBJ databases">
        <authorList>
            <person name="Nowell W R."/>
        </authorList>
    </citation>
    <scope>NUCLEOTIDE SEQUENCE</scope>
</reference>
<dbReference type="EMBL" id="CAJOBR010001551">
    <property type="protein sequence ID" value="CAF4617067.1"/>
    <property type="molecule type" value="Genomic_DNA"/>
</dbReference>
<dbReference type="EMBL" id="CAJNYT010003492">
    <property type="protein sequence ID" value="CAF3569715.1"/>
    <property type="molecule type" value="Genomic_DNA"/>
</dbReference>
<keyword evidence="1" id="KW-0812">Transmembrane</keyword>
<evidence type="ECO:0000256" key="1">
    <source>
        <dbReference type="SAM" id="Phobius"/>
    </source>
</evidence>